<dbReference type="GO" id="GO:0016878">
    <property type="term" value="F:acid-thiol ligase activity"/>
    <property type="evidence" value="ECO:0007669"/>
    <property type="project" value="TreeGrafter"/>
</dbReference>
<evidence type="ECO:0000256" key="1">
    <source>
        <dbReference type="ARBA" id="ARBA00022598"/>
    </source>
</evidence>
<protein>
    <submittedName>
        <fullName evidence="4">Acyl-CoA synthetase (AMP-forming)/AMP-acid ligase II</fullName>
    </submittedName>
</protein>
<dbReference type="EMBL" id="FNAY01000005">
    <property type="protein sequence ID" value="SDE96253.1"/>
    <property type="molecule type" value="Genomic_DNA"/>
</dbReference>
<dbReference type="Gene3D" id="3.40.50.12780">
    <property type="entry name" value="N-terminal domain of ligase-like"/>
    <property type="match status" value="1"/>
</dbReference>
<dbReference type="PANTHER" id="PTHR43352:SF1">
    <property type="entry name" value="ANTHRANILATE--COA LIGASE"/>
    <property type="match status" value="1"/>
</dbReference>
<dbReference type="RefSeq" id="WP_074553313.1">
    <property type="nucleotide sequence ID" value="NZ_CP119563.1"/>
</dbReference>
<dbReference type="PROSITE" id="PS00455">
    <property type="entry name" value="AMP_BINDING"/>
    <property type="match status" value="1"/>
</dbReference>
<dbReference type="InterPro" id="IPR042099">
    <property type="entry name" value="ANL_N_sf"/>
</dbReference>
<evidence type="ECO:0000313" key="5">
    <source>
        <dbReference type="Proteomes" id="UP000183812"/>
    </source>
</evidence>
<dbReference type="InterPro" id="IPR020845">
    <property type="entry name" value="AMP-binding_CS"/>
</dbReference>
<evidence type="ECO:0000259" key="2">
    <source>
        <dbReference type="Pfam" id="PF00501"/>
    </source>
</evidence>
<sequence>MLSIHTSAPLAPPPAAFNMAAHVLARADELADRSALQIVGPSGAERWSFGRLAAAVRGTGTGLLRAGLVPGDRVLLRLGNTPEFPVAFLGAIAAGLIPVPTSAQLTGEEITKMAAQIAPAAVVAGTGVSLPDHPPMILTEADLKRFETLPPCDYALGSADRLAYIIFTSGTSGSARAVCHAHRAIWARQMMHEGWYGLSGADRILHAGAFNWTYTLGTGLMDPWTVGATALIPAPGVEPAMLPLLLRRFDVTIFAAVPGVYRQLLKQHATLDLPRLRHGLSAGEALPRLTRQHWTEASGTPIFEALGMSECSTFISSCPANPAPEGTMGWPQPGRQIAVLSPEGAPVPRGEPGELSVHRSDPGLFLGYWGAEAEARAKFTADGDWFRTGDVVRMTETGAIAYQGRGDDMMNAGGFRVSPLEVEAAMVSCPEAGEVAAIELRLSEETSLIALAHTGSASAEALAAHAKAHLARYKQPRIYQHFPTLPRNRNGKIDRKALRQLWPTLADRASTK</sequence>
<keyword evidence="1 4" id="KW-0436">Ligase</keyword>
<dbReference type="OrthoDB" id="9803968at2"/>
<dbReference type="PANTHER" id="PTHR43352">
    <property type="entry name" value="ACETYL-COA SYNTHETASE"/>
    <property type="match status" value="1"/>
</dbReference>
<dbReference type="InterPro" id="IPR045851">
    <property type="entry name" value="AMP-bd_C_sf"/>
</dbReference>
<reference evidence="4 5" key="1">
    <citation type="submission" date="2016-10" db="EMBL/GenBank/DDBJ databases">
        <authorList>
            <person name="de Groot N.N."/>
        </authorList>
    </citation>
    <scope>NUCLEOTIDE SEQUENCE [LARGE SCALE GENOMIC DNA]</scope>
    <source>
        <strain evidence="5">DSM 938 / 37b4</strain>
    </source>
</reference>
<dbReference type="InterPro" id="IPR025110">
    <property type="entry name" value="AMP-bd_C"/>
</dbReference>
<dbReference type="Pfam" id="PF13193">
    <property type="entry name" value="AMP-binding_C"/>
    <property type="match status" value="1"/>
</dbReference>
<accession>A0A1G7H7F0</accession>
<dbReference type="SUPFAM" id="SSF56801">
    <property type="entry name" value="Acetyl-CoA synthetase-like"/>
    <property type="match status" value="1"/>
</dbReference>
<dbReference type="Pfam" id="PF00501">
    <property type="entry name" value="AMP-binding"/>
    <property type="match status" value="1"/>
</dbReference>
<dbReference type="AlphaFoldDB" id="A0A1G7H7F0"/>
<evidence type="ECO:0000259" key="3">
    <source>
        <dbReference type="Pfam" id="PF13193"/>
    </source>
</evidence>
<proteinExistence type="predicted"/>
<dbReference type="InterPro" id="IPR000873">
    <property type="entry name" value="AMP-dep_synth/lig_dom"/>
</dbReference>
<dbReference type="Proteomes" id="UP000183812">
    <property type="component" value="Unassembled WGS sequence"/>
</dbReference>
<gene>
    <name evidence="4" type="ORF">SAMN04244550_01430</name>
</gene>
<evidence type="ECO:0000313" key="4">
    <source>
        <dbReference type="EMBL" id="SDE96253.1"/>
    </source>
</evidence>
<organism evidence="4 5">
    <name type="scientific">Rhodobacter capsulatus</name>
    <name type="common">Rhodopseudomonas capsulata</name>
    <dbReference type="NCBI Taxonomy" id="1061"/>
    <lineage>
        <taxon>Bacteria</taxon>
        <taxon>Pseudomonadati</taxon>
        <taxon>Pseudomonadota</taxon>
        <taxon>Alphaproteobacteria</taxon>
        <taxon>Rhodobacterales</taxon>
        <taxon>Rhodobacter group</taxon>
        <taxon>Rhodobacter</taxon>
    </lineage>
</organism>
<dbReference type="Gene3D" id="3.30.300.30">
    <property type="match status" value="1"/>
</dbReference>
<feature type="domain" description="AMP-binding enzyme C-terminal" evidence="3">
    <location>
        <begin position="421"/>
        <end position="492"/>
    </location>
</feature>
<name>A0A1G7H7F0_RHOCA</name>
<feature type="domain" description="AMP-dependent synthetase/ligase" evidence="2">
    <location>
        <begin position="27"/>
        <end position="369"/>
    </location>
</feature>
<dbReference type="GO" id="GO:0044550">
    <property type="term" value="P:secondary metabolite biosynthetic process"/>
    <property type="evidence" value="ECO:0007669"/>
    <property type="project" value="TreeGrafter"/>
</dbReference>